<dbReference type="AlphaFoldDB" id="A0A839N6L1"/>
<dbReference type="Proteomes" id="UP000559182">
    <property type="component" value="Unassembled WGS sequence"/>
</dbReference>
<gene>
    <name evidence="5" type="ORF">FHU39_003398</name>
</gene>
<reference evidence="5 6" key="1">
    <citation type="submission" date="2020-08" db="EMBL/GenBank/DDBJ databases">
        <title>Sequencing the genomes of 1000 actinobacteria strains.</title>
        <authorList>
            <person name="Klenk H.-P."/>
        </authorList>
    </citation>
    <scope>NUCLEOTIDE SEQUENCE [LARGE SCALE GENOMIC DNA]</scope>
    <source>
        <strain evidence="5 6">DSM 105369</strain>
    </source>
</reference>
<dbReference type="InterPro" id="IPR050204">
    <property type="entry name" value="AraC_XylS_family_regulators"/>
</dbReference>
<dbReference type="InterPro" id="IPR018062">
    <property type="entry name" value="HTH_AraC-typ_CS"/>
</dbReference>
<dbReference type="Gene3D" id="1.10.10.60">
    <property type="entry name" value="Homeodomain-like"/>
    <property type="match status" value="1"/>
</dbReference>
<comment type="caution">
    <text evidence="5">The sequence shown here is derived from an EMBL/GenBank/DDBJ whole genome shotgun (WGS) entry which is preliminary data.</text>
</comment>
<dbReference type="PRINTS" id="PR00032">
    <property type="entry name" value="HTHARAC"/>
</dbReference>
<evidence type="ECO:0000256" key="1">
    <source>
        <dbReference type="ARBA" id="ARBA00023015"/>
    </source>
</evidence>
<keyword evidence="2 5" id="KW-0238">DNA-binding</keyword>
<dbReference type="PANTHER" id="PTHR46796:SF6">
    <property type="entry name" value="ARAC SUBFAMILY"/>
    <property type="match status" value="1"/>
</dbReference>
<proteinExistence type="predicted"/>
<sequence length="375" mass="40161">MVTGCARLRRSGWSVEPIPCDLKHYWRRWLKRMTEPAPMNDPECTDATASESSLVAVKTDQLAAAEGRARWSAALDQTFCEMDVDWPGEGGPFRAELTARPISDLSLSMVHADPHTVVRSPAMIDSDAGEDYILCLVTGGSATLGQDGRTGVLGGGAFGIVDASRPFFVSGTTEFAQVVLRIPRAELDSRASRGIIDSAVGVAVPAKQGVGRLASNLIVDVATHGDDVSAGSASAIATALLDMVVTAVNDVTTPVAVIDRVHADDIRRVQRIMLRHIDDSDRTIADIGAEAGMSVRYVHKLFSAAGGTPRAWLSRQRLERARTMLLQTDLGVVDVCAQTGFKDPSHFSRAFRRAFGASPAQYRTQRGQSGRSGTA</sequence>
<dbReference type="SMART" id="SM00342">
    <property type="entry name" value="HTH_ARAC"/>
    <property type="match status" value="1"/>
</dbReference>
<dbReference type="Pfam" id="PF12833">
    <property type="entry name" value="HTH_18"/>
    <property type="match status" value="1"/>
</dbReference>
<dbReference type="SUPFAM" id="SSF46689">
    <property type="entry name" value="Homeodomain-like"/>
    <property type="match status" value="1"/>
</dbReference>
<evidence type="ECO:0000313" key="6">
    <source>
        <dbReference type="Proteomes" id="UP000559182"/>
    </source>
</evidence>
<name>A0A839N6L1_9MICO</name>
<dbReference type="PANTHER" id="PTHR46796">
    <property type="entry name" value="HTH-TYPE TRANSCRIPTIONAL ACTIVATOR RHAS-RELATED"/>
    <property type="match status" value="1"/>
</dbReference>
<dbReference type="InterPro" id="IPR009057">
    <property type="entry name" value="Homeodomain-like_sf"/>
</dbReference>
<dbReference type="InterPro" id="IPR018060">
    <property type="entry name" value="HTH_AraC"/>
</dbReference>
<evidence type="ECO:0000256" key="2">
    <source>
        <dbReference type="ARBA" id="ARBA00023125"/>
    </source>
</evidence>
<evidence type="ECO:0000313" key="5">
    <source>
        <dbReference type="EMBL" id="MBB2893380.1"/>
    </source>
</evidence>
<dbReference type="PROSITE" id="PS00041">
    <property type="entry name" value="HTH_ARAC_FAMILY_1"/>
    <property type="match status" value="1"/>
</dbReference>
<organism evidence="5 6">
    <name type="scientific">Flexivirga oryzae</name>
    <dbReference type="NCBI Taxonomy" id="1794944"/>
    <lineage>
        <taxon>Bacteria</taxon>
        <taxon>Bacillati</taxon>
        <taxon>Actinomycetota</taxon>
        <taxon>Actinomycetes</taxon>
        <taxon>Micrococcales</taxon>
        <taxon>Dermacoccaceae</taxon>
        <taxon>Flexivirga</taxon>
    </lineage>
</organism>
<feature type="domain" description="HTH araC/xylS-type" evidence="4">
    <location>
        <begin position="267"/>
        <end position="365"/>
    </location>
</feature>
<dbReference type="PROSITE" id="PS01124">
    <property type="entry name" value="HTH_ARAC_FAMILY_2"/>
    <property type="match status" value="1"/>
</dbReference>
<dbReference type="InterPro" id="IPR020449">
    <property type="entry name" value="Tscrpt_reg_AraC-type_HTH"/>
</dbReference>
<dbReference type="GO" id="GO:0043565">
    <property type="term" value="F:sequence-specific DNA binding"/>
    <property type="evidence" value="ECO:0007669"/>
    <property type="project" value="InterPro"/>
</dbReference>
<evidence type="ECO:0000259" key="4">
    <source>
        <dbReference type="PROSITE" id="PS01124"/>
    </source>
</evidence>
<evidence type="ECO:0000256" key="3">
    <source>
        <dbReference type="ARBA" id="ARBA00023163"/>
    </source>
</evidence>
<dbReference type="Pfam" id="PF14525">
    <property type="entry name" value="AraC_binding_2"/>
    <property type="match status" value="1"/>
</dbReference>
<keyword evidence="6" id="KW-1185">Reference proteome</keyword>
<keyword evidence="3" id="KW-0804">Transcription</keyword>
<dbReference type="EMBL" id="JACHVQ010000002">
    <property type="protein sequence ID" value="MBB2893380.1"/>
    <property type="molecule type" value="Genomic_DNA"/>
</dbReference>
<dbReference type="InterPro" id="IPR035418">
    <property type="entry name" value="AraC-bd_2"/>
</dbReference>
<protein>
    <submittedName>
        <fullName evidence="5">AraC-like DNA-binding protein</fullName>
    </submittedName>
</protein>
<keyword evidence="1" id="KW-0805">Transcription regulation</keyword>
<dbReference type="GO" id="GO:0003700">
    <property type="term" value="F:DNA-binding transcription factor activity"/>
    <property type="evidence" value="ECO:0007669"/>
    <property type="project" value="InterPro"/>
</dbReference>
<accession>A0A839N6L1</accession>